<gene>
    <name evidence="2" type="ORF">ACFQ47_10375</name>
</gene>
<sequence length="167" mass="17355">MATYARIQAGSDEPMIASRSVAAAKALRRRQEKTETVEAKPVSESGSGAKTEAAGPVGGEDAHAKAPTPGEPTDQVTPAKPIEPVKPTEAVKPDDSARPSTESTAEVRSDSHLKLAPKLETISESKSILESESKAESESDLVSKSAQNSPATPAPLSPPANPRHLSL</sequence>
<name>A0ABW4CS98_9LACO</name>
<evidence type="ECO:0000313" key="2">
    <source>
        <dbReference type="EMBL" id="MFD1433069.1"/>
    </source>
</evidence>
<evidence type="ECO:0000256" key="1">
    <source>
        <dbReference type="SAM" id="MobiDB-lite"/>
    </source>
</evidence>
<proteinExistence type="predicted"/>
<evidence type="ECO:0000313" key="3">
    <source>
        <dbReference type="Proteomes" id="UP001597192"/>
    </source>
</evidence>
<feature type="compositionally biased region" description="Pro residues" evidence="1">
    <location>
        <begin position="152"/>
        <end position="161"/>
    </location>
</feature>
<comment type="caution">
    <text evidence="2">The sequence shown here is derived from an EMBL/GenBank/DDBJ whole genome shotgun (WGS) entry which is preliminary data.</text>
</comment>
<protein>
    <submittedName>
        <fullName evidence="2">Uncharacterized protein</fullName>
    </submittedName>
</protein>
<dbReference type="Proteomes" id="UP001597192">
    <property type="component" value="Unassembled WGS sequence"/>
</dbReference>
<feature type="compositionally biased region" description="Basic and acidic residues" evidence="1">
    <location>
        <begin position="121"/>
        <end position="137"/>
    </location>
</feature>
<organism evidence="2 3">
    <name type="scientific">Lacticaseibacillus yichunensis</name>
    <dbReference type="NCBI Taxonomy" id="2486015"/>
    <lineage>
        <taxon>Bacteria</taxon>
        <taxon>Bacillati</taxon>
        <taxon>Bacillota</taxon>
        <taxon>Bacilli</taxon>
        <taxon>Lactobacillales</taxon>
        <taxon>Lactobacillaceae</taxon>
        <taxon>Lacticaseibacillus</taxon>
    </lineage>
</organism>
<dbReference type="RefSeq" id="WP_125697930.1">
    <property type="nucleotide sequence ID" value="NZ_JBHTOG010000055.1"/>
</dbReference>
<keyword evidence="3" id="KW-1185">Reference proteome</keyword>
<feature type="region of interest" description="Disordered" evidence="1">
    <location>
        <begin position="25"/>
        <end position="167"/>
    </location>
</feature>
<accession>A0ABW4CS98</accession>
<reference evidence="3" key="1">
    <citation type="journal article" date="2019" name="Int. J. Syst. Evol. Microbiol.">
        <title>The Global Catalogue of Microorganisms (GCM) 10K type strain sequencing project: providing services to taxonomists for standard genome sequencing and annotation.</title>
        <authorList>
            <consortium name="The Broad Institute Genomics Platform"/>
            <consortium name="The Broad Institute Genome Sequencing Center for Infectious Disease"/>
            <person name="Wu L."/>
            <person name="Ma J."/>
        </authorList>
    </citation>
    <scope>NUCLEOTIDE SEQUENCE [LARGE SCALE GENOMIC DNA]</scope>
    <source>
        <strain evidence="3">CCM 8947</strain>
    </source>
</reference>
<dbReference type="EMBL" id="JBHTOG010000055">
    <property type="protein sequence ID" value="MFD1433069.1"/>
    <property type="molecule type" value="Genomic_DNA"/>
</dbReference>